<dbReference type="AlphaFoldDB" id="A0A7R8ZT62"/>
<name>A0A7R8ZT62_9CRUS</name>
<sequence>MNSSTVFLIAVLATAAQFSGGQSEVQLAIPNQVVHFMDRRMAAELYRLFMETSLLPSHLTDVVVLVVGGALDAAQNAIDSAVNLVAGQIEDVMDLSDTIKTSLQELQTDVKELVALALNCGGSCGDLISVPSNVIGDAAATLLGLKNYLEAVMQSIREDVEGALNSSQLVAELQDLLLTIPNVLVAAIQDIESLLQILQQRLDNTLDDVNYELKREQVPFSTFVKASSSLNQARYCHAAFAWMVLTKTNVESPGGSTSIEFEDRTFRLLKKETAPGRKRVKLPFVRFFHCSAIVLVGCFIVMPGAKQQDAVWVRNMVLFSRKNTKASKPVLGSPRCSLAQQGKKSVFFPTEIVRKGNGKRAKYLRNVLNLGRNVVSGQNGGKIFLG</sequence>
<accession>A0A7R8ZT62</accession>
<reference evidence="1" key="1">
    <citation type="submission" date="2020-11" db="EMBL/GenBank/DDBJ databases">
        <authorList>
            <person name="Tran Van P."/>
        </authorList>
    </citation>
    <scope>NUCLEOTIDE SEQUENCE</scope>
</reference>
<organism evidence="1">
    <name type="scientific">Cyprideis torosa</name>
    <dbReference type="NCBI Taxonomy" id="163714"/>
    <lineage>
        <taxon>Eukaryota</taxon>
        <taxon>Metazoa</taxon>
        <taxon>Ecdysozoa</taxon>
        <taxon>Arthropoda</taxon>
        <taxon>Crustacea</taxon>
        <taxon>Oligostraca</taxon>
        <taxon>Ostracoda</taxon>
        <taxon>Podocopa</taxon>
        <taxon>Podocopida</taxon>
        <taxon>Cytherocopina</taxon>
        <taxon>Cytheroidea</taxon>
        <taxon>Cytherideidae</taxon>
        <taxon>Cyprideis</taxon>
    </lineage>
</organism>
<protein>
    <submittedName>
        <fullName evidence="1">Uncharacterized protein</fullName>
    </submittedName>
</protein>
<gene>
    <name evidence="1" type="ORF">CTOB1V02_LOCUS8707</name>
</gene>
<dbReference type="EMBL" id="OB663011">
    <property type="protein sequence ID" value="CAD7230851.1"/>
    <property type="molecule type" value="Genomic_DNA"/>
</dbReference>
<evidence type="ECO:0000313" key="1">
    <source>
        <dbReference type="EMBL" id="CAD7230851.1"/>
    </source>
</evidence>
<proteinExistence type="predicted"/>